<dbReference type="EMBL" id="JADLQN010000012">
    <property type="protein sequence ID" value="MBF6358304.1"/>
    <property type="molecule type" value="Genomic_DNA"/>
</dbReference>
<dbReference type="RefSeq" id="WP_195005141.1">
    <property type="nucleotide sequence ID" value="NZ_JADLQN010000012.1"/>
</dbReference>
<accession>A0ABS0DML2</accession>
<evidence type="ECO:0000313" key="2">
    <source>
        <dbReference type="EMBL" id="MBF6358304.1"/>
    </source>
</evidence>
<protein>
    <submittedName>
        <fullName evidence="2">Uncharacterized protein</fullName>
    </submittedName>
</protein>
<name>A0ABS0DML2_9NOCA</name>
<evidence type="ECO:0000256" key="1">
    <source>
        <dbReference type="SAM" id="MobiDB-lite"/>
    </source>
</evidence>
<sequence>MSDYVSVNDANAGSAKAAGWPDLTGTPKQIAWAITCRANKVRELEAANLPEAEKARWREAMLRETRAGEWIDYRNQPWAAAGLANLTEDERNALFGF</sequence>
<proteinExistence type="predicted"/>
<evidence type="ECO:0000313" key="3">
    <source>
        <dbReference type="Proteomes" id="UP000707731"/>
    </source>
</evidence>
<keyword evidence="3" id="KW-1185">Reference proteome</keyword>
<organism evidence="2 3">
    <name type="scientific">Nocardia higoensis</name>
    <dbReference type="NCBI Taxonomy" id="228599"/>
    <lineage>
        <taxon>Bacteria</taxon>
        <taxon>Bacillati</taxon>
        <taxon>Actinomycetota</taxon>
        <taxon>Actinomycetes</taxon>
        <taxon>Mycobacteriales</taxon>
        <taxon>Nocardiaceae</taxon>
        <taxon>Nocardia</taxon>
    </lineage>
</organism>
<feature type="region of interest" description="Disordered" evidence="1">
    <location>
        <begin position="1"/>
        <end position="20"/>
    </location>
</feature>
<gene>
    <name evidence="2" type="ORF">IU449_27785</name>
</gene>
<reference evidence="2 3" key="1">
    <citation type="submission" date="2020-10" db="EMBL/GenBank/DDBJ databases">
        <title>Identification of Nocardia species via Next-generation sequencing and recognition of intraspecies genetic diversity.</title>
        <authorList>
            <person name="Li P."/>
            <person name="Li P."/>
            <person name="Lu B."/>
        </authorList>
    </citation>
    <scope>NUCLEOTIDE SEQUENCE [LARGE SCALE GENOMIC DNA]</scope>
    <source>
        <strain evidence="2 3">BJ06-0143</strain>
    </source>
</reference>
<comment type="caution">
    <text evidence="2">The sequence shown here is derived from an EMBL/GenBank/DDBJ whole genome shotgun (WGS) entry which is preliminary data.</text>
</comment>
<dbReference type="Proteomes" id="UP000707731">
    <property type="component" value="Unassembled WGS sequence"/>
</dbReference>